<keyword evidence="4 9" id="KW-0489">Methyltransferase</keyword>
<dbReference type="SUPFAM" id="SSF53155">
    <property type="entry name" value="Methylated DNA-protein cysteine methyltransferase domain"/>
    <property type="match status" value="1"/>
</dbReference>
<keyword evidence="5 9" id="KW-0808">Transferase</keyword>
<dbReference type="Gene3D" id="1.10.10.10">
    <property type="entry name" value="Winged helix-like DNA-binding domain superfamily/Winged helix DNA-binding domain"/>
    <property type="match status" value="1"/>
</dbReference>
<keyword evidence="7 9" id="KW-0234">DNA repair</keyword>
<dbReference type="Pfam" id="PF01035">
    <property type="entry name" value="DNA_binding_1"/>
    <property type="match status" value="1"/>
</dbReference>
<dbReference type="EC" id="2.1.1.63" evidence="9"/>
<dbReference type="InterPro" id="IPR014048">
    <property type="entry name" value="MethylDNA_cys_MeTrfase_DNA-bd"/>
</dbReference>
<evidence type="ECO:0000256" key="8">
    <source>
        <dbReference type="ARBA" id="ARBA00049348"/>
    </source>
</evidence>
<evidence type="ECO:0000256" key="5">
    <source>
        <dbReference type="ARBA" id="ARBA00022679"/>
    </source>
</evidence>
<keyword evidence="6 9" id="KW-0227">DNA damage</keyword>
<dbReference type="RefSeq" id="WP_249280759.1">
    <property type="nucleotide sequence ID" value="NZ_JACRSS010000005.1"/>
</dbReference>
<dbReference type="HAMAP" id="MF_00772">
    <property type="entry name" value="OGT"/>
    <property type="match status" value="1"/>
</dbReference>
<evidence type="ECO:0000256" key="1">
    <source>
        <dbReference type="ARBA" id="ARBA00001286"/>
    </source>
</evidence>
<organism evidence="12 13">
    <name type="scientific">Guopingia tenuis</name>
    <dbReference type="NCBI Taxonomy" id="2763656"/>
    <lineage>
        <taxon>Bacteria</taxon>
        <taxon>Bacillati</taxon>
        <taxon>Bacillota</taxon>
        <taxon>Clostridia</taxon>
        <taxon>Christensenellales</taxon>
        <taxon>Christensenellaceae</taxon>
        <taxon>Guopingia</taxon>
    </lineage>
</organism>
<evidence type="ECO:0000256" key="6">
    <source>
        <dbReference type="ARBA" id="ARBA00022763"/>
    </source>
</evidence>
<protein>
    <recommendedName>
        <fullName evidence="9">Methylated-DNA--protein-cysteine methyltransferase</fullName>
        <ecNumber evidence="9">2.1.1.63</ecNumber>
    </recommendedName>
    <alternativeName>
        <fullName evidence="9">6-O-methylguanine-DNA methyltransferase</fullName>
        <shortName evidence="9">MGMT</shortName>
    </alternativeName>
    <alternativeName>
        <fullName evidence="9">O-6-methylguanine-DNA-alkyltransferase</fullName>
    </alternativeName>
</protein>
<dbReference type="PROSITE" id="PS00374">
    <property type="entry name" value="MGMT"/>
    <property type="match status" value="1"/>
</dbReference>
<gene>
    <name evidence="12" type="ORF">H8693_09400</name>
</gene>
<evidence type="ECO:0000313" key="12">
    <source>
        <dbReference type="EMBL" id="MBC8539146.1"/>
    </source>
</evidence>
<dbReference type="InterPro" id="IPR023546">
    <property type="entry name" value="MGMT"/>
</dbReference>
<comment type="caution">
    <text evidence="12">The sequence shown here is derived from an EMBL/GenBank/DDBJ whole genome shotgun (WGS) entry which is preliminary data.</text>
</comment>
<feature type="active site" description="Nucleophile; methyl group acceptor" evidence="9">
    <location>
        <position position="135"/>
    </location>
</feature>
<keyword evidence="13" id="KW-1185">Reference proteome</keyword>
<dbReference type="EMBL" id="JACRSS010000005">
    <property type="protein sequence ID" value="MBC8539146.1"/>
    <property type="molecule type" value="Genomic_DNA"/>
</dbReference>
<dbReference type="SUPFAM" id="SSF46767">
    <property type="entry name" value="Methylated DNA-protein cysteine methyltransferase, C-terminal domain"/>
    <property type="match status" value="1"/>
</dbReference>
<comment type="catalytic activity">
    <reaction evidence="1 9">
        <text>a 4-O-methyl-thymidine in DNA + L-cysteinyl-[protein] = a thymidine in DNA + S-methyl-L-cysteinyl-[protein]</text>
        <dbReference type="Rhea" id="RHEA:53428"/>
        <dbReference type="Rhea" id="RHEA-COMP:10131"/>
        <dbReference type="Rhea" id="RHEA-COMP:10132"/>
        <dbReference type="Rhea" id="RHEA-COMP:13555"/>
        <dbReference type="Rhea" id="RHEA-COMP:13556"/>
        <dbReference type="ChEBI" id="CHEBI:29950"/>
        <dbReference type="ChEBI" id="CHEBI:82612"/>
        <dbReference type="ChEBI" id="CHEBI:137386"/>
        <dbReference type="ChEBI" id="CHEBI:137387"/>
        <dbReference type="EC" id="2.1.1.63"/>
    </reaction>
</comment>
<dbReference type="PANTHER" id="PTHR10815:SF5">
    <property type="entry name" value="METHYLATED-DNA--PROTEIN-CYSTEINE METHYLTRANSFERASE"/>
    <property type="match status" value="1"/>
</dbReference>
<comment type="function">
    <text evidence="9">Involved in the cellular defense against the biological effects of O6-methylguanine (O6-MeG) and O4-methylthymine (O4-MeT) in DNA. Repairs the methylated nucleobase in DNA by stoichiometrically transferring the methyl group to a cysteine residue in the enzyme. This is a suicide reaction: the enzyme is irreversibly inactivated.</text>
</comment>
<dbReference type="Proteomes" id="UP000617951">
    <property type="component" value="Unassembled WGS sequence"/>
</dbReference>
<evidence type="ECO:0000259" key="11">
    <source>
        <dbReference type="Pfam" id="PF02870"/>
    </source>
</evidence>
<feature type="domain" description="Methylguanine DNA methyltransferase ribonuclease-like" evidence="11">
    <location>
        <begin position="3"/>
        <end position="74"/>
    </location>
</feature>
<comment type="subcellular location">
    <subcellularLocation>
        <location evidence="9">Cytoplasm</location>
    </subcellularLocation>
</comment>
<evidence type="ECO:0000256" key="7">
    <source>
        <dbReference type="ARBA" id="ARBA00023204"/>
    </source>
</evidence>
<name>A0A926DJ50_9FIRM</name>
<dbReference type="Gene3D" id="3.30.160.70">
    <property type="entry name" value="Methylated DNA-protein cysteine methyltransferase domain"/>
    <property type="match status" value="1"/>
</dbReference>
<dbReference type="InterPro" id="IPR036631">
    <property type="entry name" value="MGMT_N_sf"/>
</dbReference>
<evidence type="ECO:0000256" key="2">
    <source>
        <dbReference type="ARBA" id="ARBA00008711"/>
    </source>
</evidence>
<dbReference type="AlphaFoldDB" id="A0A926DJ50"/>
<dbReference type="PANTHER" id="PTHR10815">
    <property type="entry name" value="METHYLATED-DNA--PROTEIN-CYSTEINE METHYLTRANSFERASE"/>
    <property type="match status" value="1"/>
</dbReference>
<sequence length="178" mass="18772">MWYSASYASPVGRLLLASDGEALTGLWLEGQKYYGATLAGEASEGCPAVLETAKAWLDDYFAGNKPAVSDLPLRPAGSSFRQMIFGILLEIPYGHTITYGEIAKKAAARMGRPSMSGQAVGGAVGHNPISIIIPCHRVVGTGGSLTGYAGGLDKKIWLLRHEGTDMSGLFRPQKGTAL</sequence>
<dbReference type="NCBIfam" id="TIGR00589">
    <property type="entry name" value="ogt"/>
    <property type="match status" value="1"/>
</dbReference>
<dbReference type="InterPro" id="IPR001497">
    <property type="entry name" value="MethylDNA_cys_MeTrfase_AS"/>
</dbReference>
<dbReference type="FunFam" id="1.10.10.10:FF:000214">
    <property type="entry name" value="Methylated-DNA--protein-cysteine methyltransferase"/>
    <property type="match status" value="1"/>
</dbReference>
<dbReference type="GO" id="GO:0003908">
    <property type="term" value="F:methylated-DNA-[protein]-cysteine S-methyltransferase activity"/>
    <property type="evidence" value="ECO:0007669"/>
    <property type="project" value="UniProtKB-UniRule"/>
</dbReference>
<dbReference type="InterPro" id="IPR008332">
    <property type="entry name" value="MethylG_MeTrfase_N"/>
</dbReference>
<evidence type="ECO:0000259" key="10">
    <source>
        <dbReference type="Pfam" id="PF01035"/>
    </source>
</evidence>
<dbReference type="InterPro" id="IPR036217">
    <property type="entry name" value="MethylDNA_cys_MeTrfase_DNAb"/>
</dbReference>
<dbReference type="Pfam" id="PF02870">
    <property type="entry name" value="Methyltransf_1N"/>
    <property type="match status" value="1"/>
</dbReference>
<comment type="miscellaneous">
    <text evidence="9">This enzyme catalyzes only one turnover and therefore is not strictly catalytic. According to one definition, an enzyme is a biocatalyst that acts repeatedly and over many reaction cycles.</text>
</comment>
<evidence type="ECO:0000256" key="4">
    <source>
        <dbReference type="ARBA" id="ARBA00022603"/>
    </source>
</evidence>
<dbReference type="GO" id="GO:0006307">
    <property type="term" value="P:DNA alkylation repair"/>
    <property type="evidence" value="ECO:0007669"/>
    <property type="project" value="UniProtKB-UniRule"/>
</dbReference>
<dbReference type="GO" id="GO:0005737">
    <property type="term" value="C:cytoplasm"/>
    <property type="evidence" value="ECO:0007669"/>
    <property type="project" value="UniProtKB-SubCell"/>
</dbReference>
<evidence type="ECO:0000256" key="9">
    <source>
        <dbReference type="HAMAP-Rule" id="MF_00772"/>
    </source>
</evidence>
<dbReference type="CDD" id="cd06445">
    <property type="entry name" value="ATase"/>
    <property type="match status" value="1"/>
</dbReference>
<proteinExistence type="inferred from homology"/>
<comment type="similarity">
    <text evidence="2 9">Belongs to the MGMT family.</text>
</comment>
<comment type="catalytic activity">
    <reaction evidence="8 9">
        <text>a 6-O-methyl-2'-deoxyguanosine in DNA + L-cysteinyl-[protein] = S-methyl-L-cysteinyl-[protein] + a 2'-deoxyguanosine in DNA</text>
        <dbReference type="Rhea" id="RHEA:24000"/>
        <dbReference type="Rhea" id="RHEA-COMP:10131"/>
        <dbReference type="Rhea" id="RHEA-COMP:10132"/>
        <dbReference type="Rhea" id="RHEA-COMP:11367"/>
        <dbReference type="Rhea" id="RHEA-COMP:11368"/>
        <dbReference type="ChEBI" id="CHEBI:29950"/>
        <dbReference type="ChEBI" id="CHEBI:82612"/>
        <dbReference type="ChEBI" id="CHEBI:85445"/>
        <dbReference type="ChEBI" id="CHEBI:85448"/>
        <dbReference type="EC" id="2.1.1.63"/>
    </reaction>
</comment>
<dbReference type="InterPro" id="IPR036388">
    <property type="entry name" value="WH-like_DNA-bd_sf"/>
</dbReference>
<keyword evidence="3 9" id="KW-0963">Cytoplasm</keyword>
<dbReference type="GO" id="GO:0032259">
    <property type="term" value="P:methylation"/>
    <property type="evidence" value="ECO:0007669"/>
    <property type="project" value="UniProtKB-KW"/>
</dbReference>
<reference evidence="12" key="1">
    <citation type="submission" date="2020-08" db="EMBL/GenBank/DDBJ databases">
        <title>Genome public.</title>
        <authorList>
            <person name="Liu C."/>
            <person name="Sun Q."/>
        </authorList>
    </citation>
    <scope>NUCLEOTIDE SEQUENCE</scope>
    <source>
        <strain evidence="12">NSJ-63</strain>
    </source>
</reference>
<evidence type="ECO:0000256" key="3">
    <source>
        <dbReference type="ARBA" id="ARBA00022490"/>
    </source>
</evidence>
<accession>A0A926DJ50</accession>
<feature type="domain" description="Methylated-DNA-[protein]-cysteine S-methyltransferase DNA binding" evidence="10">
    <location>
        <begin position="80"/>
        <end position="163"/>
    </location>
</feature>
<evidence type="ECO:0000313" key="13">
    <source>
        <dbReference type="Proteomes" id="UP000617951"/>
    </source>
</evidence>